<sequence>MLSCSSANSNNDINYFLFSFTSLIFISITPSNKQVDLMVKRYSLQLKIYYDHQI</sequence>
<keyword evidence="1" id="KW-0472">Membrane</keyword>
<organism evidence="2 3">
    <name type="scientific">Agathobacter rectalis (strain ATCC 33656 / DSM 3377 / JCM 17463 / KCTC 5835 / VPI 0990)</name>
    <name type="common">Eubacterium rectale</name>
    <dbReference type="NCBI Taxonomy" id="515619"/>
    <lineage>
        <taxon>Bacteria</taxon>
        <taxon>Bacillati</taxon>
        <taxon>Bacillota</taxon>
        <taxon>Clostridia</taxon>
        <taxon>Lachnospirales</taxon>
        <taxon>Lachnospiraceae</taxon>
        <taxon>Agathobacter</taxon>
    </lineage>
</organism>
<dbReference type="AlphaFoldDB" id="C4ZHH9"/>
<dbReference type="HOGENOM" id="CLU_3043514_0_0_9"/>
<feature type="transmembrane region" description="Helical" evidence="1">
    <location>
        <begin position="13"/>
        <end position="31"/>
    </location>
</feature>
<reference evidence="2 3" key="1">
    <citation type="journal article" date="2009" name="Proc. Natl. Acad. Sci. U.S.A.">
        <title>Characterizing a model human gut microbiota composed of members of its two dominant bacterial phyla.</title>
        <authorList>
            <person name="Mahowald M.A."/>
            <person name="Rey F.E."/>
            <person name="Seedorf H."/>
            <person name="Turnbaugh P.J."/>
            <person name="Fulton R.S."/>
            <person name="Wollam A."/>
            <person name="Shah N."/>
            <person name="Wang C."/>
            <person name="Magrini V."/>
            <person name="Wilson R.K."/>
            <person name="Cantarel B.L."/>
            <person name="Coutinho P.M."/>
            <person name="Henrissat B."/>
            <person name="Crock L.W."/>
            <person name="Russell A."/>
            <person name="Verberkmoes N.C."/>
            <person name="Hettich R.L."/>
            <person name="Gordon J.I."/>
        </authorList>
    </citation>
    <scope>NUCLEOTIDE SEQUENCE [LARGE SCALE GENOMIC DNA]</scope>
    <source>
        <strain evidence="3">ATCC 33656 / DSM 3377 / JCM 17463 / KCTC 5835 / LMG 30912 / VPI 0990</strain>
    </source>
</reference>
<accession>C4ZHH9</accession>
<name>C4ZHH9_AGARV</name>
<evidence type="ECO:0000313" key="2">
    <source>
        <dbReference type="EMBL" id="ACR74991.1"/>
    </source>
</evidence>
<dbReference type="KEGG" id="ere:EUBREC_1231"/>
<keyword evidence="1" id="KW-1133">Transmembrane helix</keyword>
<dbReference type="Proteomes" id="UP000001477">
    <property type="component" value="Chromosome"/>
</dbReference>
<proteinExistence type="predicted"/>
<protein>
    <submittedName>
        <fullName evidence="2">Uncharacterized protein</fullName>
    </submittedName>
</protein>
<evidence type="ECO:0000256" key="1">
    <source>
        <dbReference type="SAM" id="Phobius"/>
    </source>
</evidence>
<keyword evidence="1" id="KW-0812">Transmembrane</keyword>
<evidence type="ECO:0000313" key="3">
    <source>
        <dbReference type="Proteomes" id="UP000001477"/>
    </source>
</evidence>
<gene>
    <name evidence="2" type="ordered locus">EUBREC_1231</name>
</gene>
<dbReference type="PaxDb" id="515619-EUBREC_1231"/>
<dbReference type="EMBL" id="CP001107">
    <property type="protein sequence ID" value="ACR74991.1"/>
    <property type="molecule type" value="Genomic_DNA"/>
</dbReference>